<sequence>MTARSECSVDSLLFEARLPPEPLTACEVTGRTAILPSRTRPANYFAQGLDGTGRHAADGTRHTRKYGDGHSTRRLIRQIKIKIHPVQALEARRQAKKRDPSDLLVEGLQTQTSTITGKNWTIAHPISQVECNTVELSAGIQSVVDTTQDIRRLKIPPERWRNTNRIIRKTSRT</sequence>
<dbReference type="AlphaFoldDB" id="A0AAD7GWV6"/>
<comment type="caution">
    <text evidence="2">The sequence shown here is derived from an EMBL/GenBank/DDBJ whole genome shotgun (WGS) entry which is preliminary data.</text>
</comment>
<protein>
    <submittedName>
        <fullName evidence="2">Uncharacterized protein</fullName>
    </submittedName>
</protein>
<organism evidence="2 3">
    <name type="scientific">Mycena rosella</name>
    <name type="common">Pink bonnet</name>
    <name type="synonym">Agaricus rosellus</name>
    <dbReference type="NCBI Taxonomy" id="1033263"/>
    <lineage>
        <taxon>Eukaryota</taxon>
        <taxon>Fungi</taxon>
        <taxon>Dikarya</taxon>
        <taxon>Basidiomycota</taxon>
        <taxon>Agaricomycotina</taxon>
        <taxon>Agaricomycetes</taxon>
        <taxon>Agaricomycetidae</taxon>
        <taxon>Agaricales</taxon>
        <taxon>Marasmiineae</taxon>
        <taxon>Mycenaceae</taxon>
        <taxon>Mycena</taxon>
    </lineage>
</organism>
<keyword evidence="3" id="KW-1185">Reference proteome</keyword>
<name>A0AAD7GWV6_MYCRO</name>
<feature type="region of interest" description="Disordered" evidence="1">
    <location>
        <begin position="47"/>
        <end position="70"/>
    </location>
</feature>
<evidence type="ECO:0000313" key="3">
    <source>
        <dbReference type="Proteomes" id="UP001221757"/>
    </source>
</evidence>
<proteinExistence type="predicted"/>
<dbReference type="Proteomes" id="UP001221757">
    <property type="component" value="Unassembled WGS sequence"/>
</dbReference>
<gene>
    <name evidence="2" type="ORF">B0H17DRAFT_1125755</name>
</gene>
<evidence type="ECO:0000313" key="2">
    <source>
        <dbReference type="EMBL" id="KAJ7706953.1"/>
    </source>
</evidence>
<reference evidence="2" key="1">
    <citation type="submission" date="2023-03" db="EMBL/GenBank/DDBJ databases">
        <title>Massive genome expansion in bonnet fungi (Mycena s.s.) driven by repeated elements and novel gene families across ecological guilds.</title>
        <authorList>
            <consortium name="Lawrence Berkeley National Laboratory"/>
            <person name="Harder C.B."/>
            <person name="Miyauchi S."/>
            <person name="Viragh M."/>
            <person name="Kuo A."/>
            <person name="Thoen E."/>
            <person name="Andreopoulos B."/>
            <person name="Lu D."/>
            <person name="Skrede I."/>
            <person name="Drula E."/>
            <person name="Henrissat B."/>
            <person name="Morin E."/>
            <person name="Kohler A."/>
            <person name="Barry K."/>
            <person name="LaButti K."/>
            <person name="Morin E."/>
            <person name="Salamov A."/>
            <person name="Lipzen A."/>
            <person name="Mereny Z."/>
            <person name="Hegedus B."/>
            <person name="Baldrian P."/>
            <person name="Stursova M."/>
            <person name="Weitz H."/>
            <person name="Taylor A."/>
            <person name="Grigoriev I.V."/>
            <person name="Nagy L.G."/>
            <person name="Martin F."/>
            <person name="Kauserud H."/>
        </authorList>
    </citation>
    <scope>NUCLEOTIDE SEQUENCE</scope>
    <source>
        <strain evidence="2">CBHHK067</strain>
    </source>
</reference>
<feature type="compositionally biased region" description="Basic and acidic residues" evidence="1">
    <location>
        <begin position="52"/>
        <end position="70"/>
    </location>
</feature>
<evidence type="ECO:0000256" key="1">
    <source>
        <dbReference type="SAM" id="MobiDB-lite"/>
    </source>
</evidence>
<accession>A0AAD7GWV6</accession>
<dbReference type="EMBL" id="JARKIE010000006">
    <property type="protein sequence ID" value="KAJ7706953.1"/>
    <property type="molecule type" value="Genomic_DNA"/>
</dbReference>